<dbReference type="Pfam" id="PF07727">
    <property type="entry name" value="RVT_2"/>
    <property type="match status" value="1"/>
</dbReference>
<dbReference type="InterPro" id="IPR043502">
    <property type="entry name" value="DNA/RNA_pol_sf"/>
</dbReference>
<reference evidence="2" key="2">
    <citation type="submission" date="2021-03" db="UniProtKB">
        <authorList>
            <consortium name="EnsemblPlants"/>
        </authorList>
    </citation>
    <scope>IDENTIFICATION</scope>
</reference>
<reference evidence="2" key="1">
    <citation type="submission" date="2018-11" db="EMBL/GenBank/DDBJ databases">
        <authorList>
            <person name="Grassa J C."/>
        </authorList>
    </citation>
    <scope>NUCLEOTIDE SEQUENCE [LARGE SCALE GENOMIC DNA]</scope>
</reference>
<accession>A0A803PLS2</accession>
<dbReference type="OMA" id="TQWIERS"/>
<dbReference type="Proteomes" id="UP000596661">
    <property type="component" value="Chromosome 5"/>
</dbReference>
<keyword evidence="3" id="KW-1185">Reference proteome</keyword>
<proteinExistence type="predicted"/>
<protein>
    <recommendedName>
        <fullName evidence="1">Reverse transcriptase Ty1/copia-type domain-containing protein</fullName>
    </recommendedName>
</protein>
<dbReference type="EnsemblPlants" id="evm.model.05.1552">
    <property type="protein sequence ID" value="cds.evm.model.05.1552"/>
    <property type="gene ID" value="evm.TU.05.1552"/>
</dbReference>
<dbReference type="PANTHER" id="PTHR11439:SF454">
    <property type="match status" value="1"/>
</dbReference>
<name>A0A803PLS2_CANSA</name>
<sequence>MYQITLKLKALKGVLKEINKSGFSDLHAVEARAKDFLADCQAREIRQGLQRIKEWLGWNASTLDITRLTQWIERSKGSKFRKQVLSAALSSLVYHGENLVCKLHKSIYGLRQSSQQWYKKLTDALLEEGFTQSHADYTLFTLGTHNTFVVLLVYVDDIILVGPNIQVLHQLQDALQTKFKVKTLGPLNKLAKAPMDPRQRLNDQEGDILDNLSHYRQLIGRHLYLTLSRPDITFAVNTLRQFMSCPRTPHLTALHLLLRYLKGSPGQGILYSPTSSLHLRGFSDSDLAACPITRRSTTSFCIFIGDCLISWKTKKQLTVSKSSAEAEYCALAATTSEITWIQYLLTDLHIDQPTPAFIYCDNLLAIHIANNLTFHERTKHIKLDCHFIREKIANSTIQLIPVSSTLQLADVFTKPLPSTTQLHICPRWPYMTYMVHLEGGVTRLRLFSFHFALLIS</sequence>
<evidence type="ECO:0000313" key="3">
    <source>
        <dbReference type="Proteomes" id="UP000596661"/>
    </source>
</evidence>
<dbReference type="PANTHER" id="PTHR11439">
    <property type="entry name" value="GAG-POL-RELATED RETROTRANSPOSON"/>
    <property type="match status" value="1"/>
</dbReference>
<dbReference type="InterPro" id="IPR013103">
    <property type="entry name" value="RVT_2"/>
</dbReference>
<dbReference type="SUPFAM" id="SSF56672">
    <property type="entry name" value="DNA/RNA polymerases"/>
    <property type="match status" value="1"/>
</dbReference>
<evidence type="ECO:0000259" key="1">
    <source>
        <dbReference type="Pfam" id="PF07727"/>
    </source>
</evidence>
<organism evidence="2 3">
    <name type="scientific">Cannabis sativa</name>
    <name type="common">Hemp</name>
    <name type="synonym">Marijuana</name>
    <dbReference type="NCBI Taxonomy" id="3483"/>
    <lineage>
        <taxon>Eukaryota</taxon>
        <taxon>Viridiplantae</taxon>
        <taxon>Streptophyta</taxon>
        <taxon>Embryophyta</taxon>
        <taxon>Tracheophyta</taxon>
        <taxon>Spermatophyta</taxon>
        <taxon>Magnoliopsida</taxon>
        <taxon>eudicotyledons</taxon>
        <taxon>Gunneridae</taxon>
        <taxon>Pentapetalae</taxon>
        <taxon>rosids</taxon>
        <taxon>fabids</taxon>
        <taxon>Rosales</taxon>
        <taxon>Cannabaceae</taxon>
        <taxon>Cannabis</taxon>
    </lineage>
</organism>
<feature type="domain" description="Reverse transcriptase Ty1/copia-type" evidence="1">
    <location>
        <begin position="97"/>
        <end position="189"/>
    </location>
</feature>
<dbReference type="AlphaFoldDB" id="A0A803PLS2"/>
<dbReference type="Gramene" id="evm.model.05.1552">
    <property type="protein sequence ID" value="cds.evm.model.05.1552"/>
    <property type="gene ID" value="evm.TU.05.1552"/>
</dbReference>
<dbReference type="EMBL" id="UZAU01000542">
    <property type="status" value="NOT_ANNOTATED_CDS"/>
    <property type="molecule type" value="Genomic_DNA"/>
</dbReference>
<dbReference type="CDD" id="cd09272">
    <property type="entry name" value="RNase_HI_RT_Ty1"/>
    <property type="match status" value="1"/>
</dbReference>
<evidence type="ECO:0000313" key="2">
    <source>
        <dbReference type="EnsemblPlants" id="cds.evm.model.05.1552"/>
    </source>
</evidence>